<dbReference type="SUPFAM" id="SSF110857">
    <property type="entry name" value="Gamma-glutamyl cyclotransferase-like"/>
    <property type="match status" value="1"/>
</dbReference>
<evidence type="ECO:0000259" key="3">
    <source>
        <dbReference type="Pfam" id="PF06094"/>
    </source>
</evidence>
<protein>
    <recommendedName>
        <fullName evidence="2">Gamma-glutamylcyclotransferase family protein</fullName>
    </recommendedName>
</protein>
<evidence type="ECO:0000313" key="4">
    <source>
        <dbReference type="EMBL" id="MEJ8849392.1"/>
    </source>
</evidence>
<dbReference type="PANTHER" id="PTHR12510:SF4">
    <property type="entry name" value="GAMMA-GLUTAMYLAMINECYCLOTRANSFERASE"/>
    <property type="match status" value="1"/>
</dbReference>
<feature type="domain" description="Gamma-glutamylcyclotransferase AIG2-like" evidence="3">
    <location>
        <begin position="6"/>
        <end position="120"/>
    </location>
</feature>
<name>A0ABU8WPC8_9BURK</name>
<reference evidence="4 5" key="1">
    <citation type="submission" date="2024-03" db="EMBL/GenBank/DDBJ databases">
        <title>Novel species of the genus Variovorax.</title>
        <authorList>
            <person name="Liu Q."/>
            <person name="Xin Y.-H."/>
        </authorList>
    </citation>
    <scope>NUCLEOTIDE SEQUENCE [LARGE SCALE GENOMIC DNA]</scope>
    <source>
        <strain evidence="4 5">KACC 18900</strain>
    </source>
</reference>
<dbReference type="CDD" id="cd06661">
    <property type="entry name" value="GGCT_like"/>
    <property type="match status" value="1"/>
</dbReference>
<proteinExistence type="inferred from homology"/>
<dbReference type="Gene3D" id="3.10.490.10">
    <property type="entry name" value="Gamma-glutamyl cyclotransferase-like"/>
    <property type="match status" value="1"/>
</dbReference>
<comment type="similarity">
    <text evidence="1 2">Belongs to the gamma-glutamylcyclotransferase family.</text>
</comment>
<keyword evidence="5" id="KW-1185">Reference proteome</keyword>
<dbReference type="Proteomes" id="UP001385892">
    <property type="component" value="Unassembled WGS sequence"/>
</dbReference>
<evidence type="ECO:0000256" key="1">
    <source>
        <dbReference type="ARBA" id="ARBA00008861"/>
    </source>
</evidence>
<dbReference type="InterPro" id="IPR009288">
    <property type="entry name" value="AIG2-like_dom"/>
</dbReference>
<comment type="caution">
    <text evidence="4">The sequence shown here is derived from an EMBL/GenBank/DDBJ whole genome shotgun (WGS) entry which is preliminary data.</text>
</comment>
<dbReference type="PANTHER" id="PTHR12510">
    <property type="entry name" value="TROPONIN C-AKIN-1 PROTEIN"/>
    <property type="match status" value="1"/>
</dbReference>
<sequence length="140" mass="15949">MERFLLFVFGTLKEGFPNAATNEGRRIEGEFVTLERYPLYLVGDRHSPWMIDLPGQGHRVAGQLFEVDEAALARMDALERITEPDGYRRERIQVVGPQDAVPVEAHVYLRPQLPGCADIRSGPLEAYLPEHARMYRSRLA</sequence>
<dbReference type="RefSeq" id="WP_340344519.1">
    <property type="nucleotide sequence ID" value="NZ_JBBKZT010000010.1"/>
</dbReference>
<dbReference type="InterPro" id="IPR039126">
    <property type="entry name" value="GGACT"/>
</dbReference>
<accession>A0ABU8WPC8</accession>
<organism evidence="4 5">
    <name type="scientific">Variovorax rhizosphaerae</name>
    <dbReference type="NCBI Taxonomy" id="1836200"/>
    <lineage>
        <taxon>Bacteria</taxon>
        <taxon>Pseudomonadati</taxon>
        <taxon>Pseudomonadota</taxon>
        <taxon>Betaproteobacteria</taxon>
        <taxon>Burkholderiales</taxon>
        <taxon>Comamonadaceae</taxon>
        <taxon>Variovorax</taxon>
    </lineage>
</organism>
<dbReference type="InterPro" id="IPR013024">
    <property type="entry name" value="GGCT-like"/>
</dbReference>
<dbReference type="EMBL" id="JBBKZT010000010">
    <property type="protein sequence ID" value="MEJ8849392.1"/>
    <property type="molecule type" value="Genomic_DNA"/>
</dbReference>
<evidence type="ECO:0000313" key="5">
    <source>
        <dbReference type="Proteomes" id="UP001385892"/>
    </source>
</evidence>
<dbReference type="InterPro" id="IPR036568">
    <property type="entry name" value="GGCT-like_sf"/>
</dbReference>
<dbReference type="Pfam" id="PF06094">
    <property type="entry name" value="GGACT"/>
    <property type="match status" value="1"/>
</dbReference>
<evidence type="ECO:0000256" key="2">
    <source>
        <dbReference type="RuleBase" id="RU367036"/>
    </source>
</evidence>
<gene>
    <name evidence="4" type="ORF">WKW82_22250</name>
</gene>